<dbReference type="AlphaFoldDB" id="A0A0G1VZI3"/>
<keyword evidence="1" id="KW-1133">Transmembrane helix</keyword>
<accession>A0A0G1VZI3</accession>
<sequence length="112" mass="12131">MTPFMAVALLIGLAIGILYKTYAPYAQKKKAGKINEFDRAYLWTAIVAFVGALMTALSMFSDAAVAWAQGWPFGSGYAAIVGFGFVWAVGWNYGANEALKRVPAKEEKQEVG</sequence>
<evidence type="ECO:0000256" key="1">
    <source>
        <dbReference type="SAM" id="Phobius"/>
    </source>
</evidence>
<evidence type="ECO:0000313" key="3">
    <source>
        <dbReference type="Proteomes" id="UP000034588"/>
    </source>
</evidence>
<comment type="caution">
    <text evidence="2">The sequence shown here is derived from an EMBL/GenBank/DDBJ whole genome shotgun (WGS) entry which is preliminary data.</text>
</comment>
<dbReference type="Proteomes" id="UP000034588">
    <property type="component" value="Unassembled WGS sequence"/>
</dbReference>
<keyword evidence="1" id="KW-0812">Transmembrane</keyword>
<name>A0A0G1VZI3_9BACT</name>
<reference evidence="2 3" key="1">
    <citation type="journal article" date="2015" name="Nature">
        <title>rRNA introns, odd ribosomes, and small enigmatic genomes across a large radiation of phyla.</title>
        <authorList>
            <person name="Brown C.T."/>
            <person name="Hug L.A."/>
            <person name="Thomas B.C."/>
            <person name="Sharon I."/>
            <person name="Castelle C.J."/>
            <person name="Singh A."/>
            <person name="Wilkins M.J."/>
            <person name="Williams K.H."/>
            <person name="Banfield J.F."/>
        </authorList>
    </citation>
    <scope>NUCLEOTIDE SEQUENCE [LARGE SCALE GENOMIC DNA]</scope>
</reference>
<evidence type="ECO:0000313" key="2">
    <source>
        <dbReference type="EMBL" id="KKW11735.1"/>
    </source>
</evidence>
<feature type="transmembrane region" description="Helical" evidence="1">
    <location>
        <begin position="42"/>
        <end position="68"/>
    </location>
</feature>
<feature type="transmembrane region" description="Helical" evidence="1">
    <location>
        <begin position="6"/>
        <end position="22"/>
    </location>
</feature>
<protein>
    <submittedName>
        <fullName evidence="2">Uncharacterized protein</fullName>
    </submittedName>
</protein>
<keyword evidence="1" id="KW-0472">Membrane</keyword>
<dbReference type="EMBL" id="LCQD01000013">
    <property type="protein sequence ID" value="KKW11735.1"/>
    <property type="molecule type" value="Genomic_DNA"/>
</dbReference>
<gene>
    <name evidence="2" type="ORF">UY48_C0013G0016</name>
</gene>
<organism evidence="2 3">
    <name type="scientific">Candidatus Gottesmanbacteria bacterium GW2011_GWB1_49_7</name>
    <dbReference type="NCBI Taxonomy" id="1618448"/>
    <lineage>
        <taxon>Bacteria</taxon>
        <taxon>Candidatus Gottesmaniibacteriota</taxon>
    </lineage>
</organism>
<proteinExistence type="predicted"/>
<feature type="transmembrane region" description="Helical" evidence="1">
    <location>
        <begin position="74"/>
        <end position="95"/>
    </location>
</feature>